<sequence length="298" mass="32501">MSAESDLQSFRNALANAKSVVVLAGAGLSAGSGIPTYRGQNGLWKTQDEQKVATPEGFKENPSKVWQWYHWRRDMCLQAQPNAAHRAIAALAVPSVRGRLLPSLKSEKPPLFVTQNFDGLSLRALEDLSDTLSPAEMNIARERLIEMHGSAFKTICLQCKHVNFTYDRPLSPALANVTRENAGELDIPVDQLPRCGGPNWKGSNRYGRCGGLLRPAVVWFGEVPDGLGEIARELNWTELLIVVGTSSLVYPAAGFAKTVKDRGGKVAIFTLEPTESDRNADFLFVGPCEETLPNALGI</sequence>
<feature type="domain" description="Deacetylase sirtuin-type" evidence="7">
    <location>
        <begin position="1"/>
        <end position="298"/>
    </location>
</feature>
<dbReference type="GO" id="GO:0070403">
    <property type="term" value="F:NAD+ binding"/>
    <property type="evidence" value="ECO:0007669"/>
    <property type="project" value="InterPro"/>
</dbReference>
<dbReference type="eggNOG" id="KOG2684">
    <property type="taxonomic scope" value="Eukaryota"/>
</dbReference>
<dbReference type="InterPro" id="IPR029035">
    <property type="entry name" value="DHS-like_NAD/FAD-binding_dom"/>
</dbReference>
<dbReference type="Proteomes" id="UP000030669">
    <property type="component" value="Unassembled WGS sequence"/>
</dbReference>
<evidence type="ECO:0000313" key="9">
    <source>
        <dbReference type="Proteomes" id="UP000030669"/>
    </source>
</evidence>
<feature type="non-terminal residue" evidence="8">
    <location>
        <position position="298"/>
    </location>
</feature>
<evidence type="ECO:0000256" key="4">
    <source>
        <dbReference type="ARBA" id="ARBA00023027"/>
    </source>
</evidence>
<keyword evidence="5" id="KW-0496">Mitochondrion</keyword>
<dbReference type="EMBL" id="KB469300">
    <property type="protein sequence ID" value="EPQ56143.1"/>
    <property type="molecule type" value="Genomic_DNA"/>
</dbReference>
<evidence type="ECO:0000256" key="6">
    <source>
        <dbReference type="PROSITE-ProRule" id="PRU00236"/>
    </source>
</evidence>
<dbReference type="GeneID" id="19307279"/>
<keyword evidence="4" id="KW-0520">NAD</keyword>
<dbReference type="GO" id="GO:0017136">
    <property type="term" value="F:histone deacetylase activity, NAD-dependent"/>
    <property type="evidence" value="ECO:0007669"/>
    <property type="project" value="TreeGrafter"/>
</dbReference>
<evidence type="ECO:0000313" key="8">
    <source>
        <dbReference type="EMBL" id="EPQ56143.1"/>
    </source>
</evidence>
<dbReference type="STRING" id="670483.S7Q9W8"/>
<dbReference type="Gene3D" id="3.30.1600.10">
    <property type="entry name" value="SIR2/SIRT2 'Small Domain"/>
    <property type="match status" value="1"/>
</dbReference>
<evidence type="ECO:0000256" key="3">
    <source>
        <dbReference type="ARBA" id="ARBA00022679"/>
    </source>
</evidence>
<dbReference type="GO" id="GO:0005739">
    <property type="term" value="C:mitochondrion"/>
    <property type="evidence" value="ECO:0007669"/>
    <property type="project" value="UniProtKB-SubCell"/>
</dbReference>
<dbReference type="InterPro" id="IPR003000">
    <property type="entry name" value="Sirtuin"/>
</dbReference>
<dbReference type="Gene3D" id="3.40.50.1220">
    <property type="entry name" value="TPP-binding domain"/>
    <property type="match status" value="1"/>
</dbReference>
<evidence type="ECO:0000259" key="7">
    <source>
        <dbReference type="PROSITE" id="PS50305"/>
    </source>
</evidence>
<dbReference type="HOGENOM" id="CLU_023643_3_1_1"/>
<dbReference type="InterPro" id="IPR026590">
    <property type="entry name" value="Ssirtuin_cat_dom"/>
</dbReference>
<dbReference type="PANTHER" id="PTHR11085:SF10">
    <property type="entry name" value="NAD-DEPENDENT PROTEIN DEACYLASE SIRTUIN-5, MITOCHONDRIAL-RELATED"/>
    <property type="match status" value="1"/>
</dbReference>
<organism evidence="8 9">
    <name type="scientific">Gloeophyllum trabeum (strain ATCC 11539 / FP-39264 / Madison 617)</name>
    <name type="common">Brown rot fungus</name>
    <dbReference type="NCBI Taxonomy" id="670483"/>
    <lineage>
        <taxon>Eukaryota</taxon>
        <taxon>Fungi</taxon>
        <taxon>Dikarya</taxon>
        <taxon>Basidiomycota</taxon>
        <taxon>Agaricomycotina</taxon>
        <taxon>Agaricomycetes</taxon>
        <taxon>Gloeophyllales</taxon>
        <taxon>Gloeophyllaceae</taxon>
        <taxon>Gloeophyllum</taxon>
    </lineage>
</organism>
<evidence type="ECO:0000256" key="2">
    <source>
        <dbReference type="ARBA" id="ARBA00006924"/>
    </source>
</evidence>
<dbReference type="PANTHER" id="PTHR11085">
    <property type="entry name" value="NAD-DEPENDENT PROTEIN DEACYLASE SIRTUIN-5, MITOCHONDRIAL-RELATED"/>
    <property type="match status" value="1"/>
</dbReference>
<dbReference type="GO" id="GO:0005634">
    <property type="term" value="C:nucleus"/>
    <property type="evidence" value="ECO:0007669"/>
    <property type="project" value="TreeGrafter"/>
</dbReference>
<keyword evidence="9" id="KW-1185">Reference proteome</keyword>
<reference evidence="8 9" key="1">
    <citation type="journal article" date="2012" name="Science">
        <title>The Paleozoic origin of enzymatic lignin decomposition reconstructed from 31 fungal genomes.</title>
        <authorList>
            <person name="Floudas D."/>
            <person name="Binder M."/>
            <person name="Riley R."/>
            <person name="Barry K."/>
            <person name="Blanchette R.A."/>
            <person name="Henrissat B."/>
            <person name="Martinez A.T."/>
            <person name="Otillar R."/>
            <person name="Spatafora J.W."/>
            <person name="Yadav J.S."/>
            <person name="Aerts A."/>
            <person name="Benoit I."/>
            <person name="Boyd A."/>
            <person name="Carlson A."/>
            <person name="Copeland A."/>
            <person name="Coutinho P.M."/>
            <person name="de Vries R.P."/>
            <person name="Ferreira P."/>
            <person name="Findley K."/>
            <person name="Foster B."/>
            <person name="Gaskell J."/>
            <person name="Glotzer D."/>
            <person name="Gorecki P."/>
            <person name="Heitman J."/>
            <person name="Hesse C."/>
            <person name="Hori C."/>
            <person name="Igarashi K."/>
            <person name="Jurgens J.A."/>
            <person name="Kallen N."/>
            <person name="Kersten P."/>
            <person name="Kohler A."/>
            <person name="Kuees U."/>
            <person name="Kumar T.K.A."/>
            <person name="Kuo A."/>
            <person name="LaButti K."/>
            <person name="Larrondo L.F."/>
            <person name="Lindquist E."/>
            <person name="Ling A."/>
            <person name="Lombard V."/>
            <person name="Lucas S."/>
            <person name="Lundell T."/>
            <person name="Martin R."/>
            <person name="McLaughlin D.J."/>
            <person name="Morgenstern I."/>
            <person name="Morin E."/>
            <person name="Murat C."/>
            <person name="Nagy L.G."/>
            <person name="Nolan M."/>
            <person name="Ohm R.A."/>
            <person name="Patyshakuliyeva A."/>
            <person name="Rokas A."/>
            <person name="Ruiz-Duenas F.J."/>
            <person name="Sabat G."/>
            <person name="Salamov A."/>
            <person name="Samejima M."/>
            <person name="Schmutz J."/>
            <person name="Slot J.C."/>
            <person name="St John F."/>
            <person name="Stenlid J."/>
            <person name="Sun H."/>
            <person name="Sun S."/>
            <person name="Syed K."/>
            <person name="Tsang A."/>
            <person name="Wiebenga A."/>
            <person name="Young D."/>
            <person name="Pisabarro A."/>
            <person name="Eastwood D.C."/>
            <person name="Martin F."/>
            <person name="Cullen D."/>
            <person name="Grigoriev I.V."/>
            <person name="Hibbett D.S."/>
        </authorList>
    </citation>
    <scope>NUCLEOTIDE SEQUENCE [LARGE SCALE GENOMIC DNA]</scope>
    <source>
        <strain evidence="8 9">ATCC 11539</strain>
    </source>
</reference>
<dbReference type="InterPro" id="IPR050134">
    <property type="entry name" value="NAD-dep_sirtuin_deacylases"/>
</dbReference>
<dbReference type="SUPFAM" id="SSF52467">
    <property type="entry name" value="DHS-like NAD/FAD-binding domain"/>
    <property type="match status" value="1"/>
</dbReference>
<comment type="subcellular location">
    <subcellularLocation>
        <location evidence="1">Mitochondrion</location>
    </subcellularLocation>
</comment>
<evidence type="ECO:0000256" key="5">
    <source>
        <dbReference type="ARBA" id="ARBA00023128"/>
    </source>
</evidence>
<keyword evidence="3" id="KW-0808">Transferase</keyword>
<dbReference type="InterPro" id="IPR026591">
    <property type="entry name" value="Sirtuin_cat_small_dom_sf"/>
</dbReference>
<name>S7Q9W8_GLOTA</name>
<dbReference type="PROSITE" id="PS50305">
    <property type="entry name" value="SIRTUIN"/>
    <property type="match status" value="1"/>
</dbReference>
<comment type="caution">
    <text evidence="6">Lacks conserved residue(s) required for the propagation of feature annotation.</text>
</comment>
<proteinExistence type="inferred from homology"/>
<dbReference type="AlphaFoldDB" id="S7Q9W8"/>
<accession>S7Q9W8</accession>
<dbReference type="RefSeq" id="XP_007864917.1">
    <property type="nucleotide sequence ID" value="XM_007866726.1"/>
</dbReference>
<dbReference type="KEGG" id="gtr:GLOTRDRAFT_59238"/>
<dbReference type="OrthoDB" id="424302at2759"/>
<comment type="similarity">
    <text evidence="2">Belongs to the sirtuin family. Class I subfamily.</text>
</comment>
<gene>
    <name evidence="8" type="ORF">GLOTRDRAFT_59238</name>
</gene>
<dbReference type="Pfam" id="PF02146">
    <property type="entry name" value="SIR2"/>
    <property type="match status" value="1"/>
</dbReference>
<evidence type="ECO:0000256" key="1">
    <source>
        <dbReference type="ARBA" id="ARBA00004173"/>
    </source>
</evidence>
<protein>
    <submittedName>
        <fullName evidence="8">DHS-like NAD/FAD-binding domain-containing protein</fullName>
    </submittedName>
</protein>
<dbReference type="OMA" id="CRITEIQ"/>